<keyword evidence="1" id="KW-0812">Transmembrane</keyword>
<feature type="transmembrane region" description="Helical" evidence="1">
    <location>
        <begin position="12"/>
        <end position="32"/>
    </location>
</feature>
<dbReference type="InterPro" id="IPR025367">
    <property type="entry name" value="DUF4271"/>
</dbReference>
<evidence type="ECO:0000313" key="3">
    <source>
        <dbReference type="Proteomes" id="UP000468650"/>
    </source>
</evidence>
<feature type="transmembrane region" description="Helical" evidence="1">
    <location>
        <begin position="132"/>
        <end position="150"/>
    </location>
</feature>
<feature type="transmembrane region" description="Helical" evidence="1">
    <location>
        <begin position="90"/>
        <end position="112"/>
    </location>
</feature>
<sequence>MDQIPVVLTPNIWMFSLLAAGTLLLGALRYSYPQQFAGLWRAAIRPTDAQRREVRFDAFNMSLEIWAILAIALSVLLIQSDHVVFSDWAILIRYALLLGIFLTLQGTIYQLAGFIFEDGEAYAAAWREKSQFLRWSAIWLTPLIWWLAFAGEYRAAVGYVGATLLIVLYLWSLARLTIVLFRQSRLRSYHNLLYLCALEISPVLIIALMM</sequence>
<dbReference type="OrthoDB" id="1438590at2"/>
<evidence type="ECO:0000313" key="2">
    <source>
        <dbReference type="EMBL" id="KAB2814035.1"/>
    </source>
</evidence>
<feature type="transmembrane region" description="Helical" evidence="1">
    <location>
        <begin position="156"/>
        <end position="180"/>
    </location>
</feature>
<organism evidence="2 3">
    <name type="scientific">Phaeocystidibacter luteus</name>
    <dbReference type="NCBI Taxonomy" id="911197"/>
    <lineage>
        <taxon>Bacteria</taxon>
        <taxon>Pseudomonadati</taxon>
        <taxon>Bacteroidota</taxon>
        <taxon>Flavobacteriia</taxon>
        <taxon>Flavobacteriales</taxon>
        <taxon>Phaeocystidibacteraceae</taxon>
        <taxon>Phaeocystidibacter</taxon>
    </lineage>
</organism>
<accession>A0A6N6RI79</accession>
<dbReference type="Pfam" id="PF14093">
    <property type="entry name" value="DUF4271"/>
    <property type="match status" value="1"/>
</dbReference>
<name>A0A6N6RI79_9FLAO</name>
<keyword evidence="1" id="KW-0472">Membrane</keyword>
<feature type="transmembrane region" description="Helical" evidence="1">
    <location>
        <begin position="58"/>
        <end position="78"/>
    </location>
</feature>
<dbReference type="AlphaFoldDB" id="A0A6N6RI79"/>
<gene>
    <name evidence="2" type="ORF">F8C67_04970</name>
</gene>
<feature type="transmembrane region" description="Helical" evidence="1">
    <location>
        <begin position="192"/>
        <end position="209"/>
    </location>
</feature>
<protein>
    <submittedName>
        <fullName evidence="2">DUF4271 domain-containing protein</fullName>
    </submittedName>
</protein>
<dbReference type="Proteomes" id="UP000468650">
    <property type="component" value="Unassembled WGS sequence"/>
</dbReference>
<reference evidence="2 3" key="1">
    <citation type="submission" date="2019-09" db="EMBL/GenBank/DDBJ databases">
        <title>Genomes of family Cryomorphaceae.</title>
        <authorList>
            <person name="Bowman J.P."/>
        </authorList>
    </citation>
    <scope>NUCLEOTIDE SEQUENCE [LARGE SCALE GENOMIC DNA]</scope>
    <source>
        <strain evidence="2 3">LMG 25704</strain>
    </source>
</reference>
<comment type="caution">
    <text evidence="2">The sequence shown here is derived from an EMBL/GenBank/DDBJ whole genome shotgun (WGS) entry which is preliminary data.</text>
</comment>
<proteinExistence type="predicted"/>
<dbReference type="RefSeq" id="WP_151666703.1">
    <property type="nucleotide sequence ID" value="NZ_WBVO01000002.1"/>
</dbReference>
<keyword evidence="3" id="KW-1185">Reference proteome</keyword>
<keyword evidence="1" id="KW-1133">Transmembrane helix</keyword>
<dbReference type="EMBL" id="WBVO01000002">
    <property type="protein sequence ID" value="KAB2814035.1"/>
    <property type="molecule type" value="Genomic_DNA"/>
</dbReference>
<evidence type="ECO:0000256" key="1">
    <source>
        <dbReference type="SAM" id="Phobius"/>
    </source>
</evidence>